<accession>A0A699ZLJ7</accession>
<evidence type="ECO:0000313" key="2">
    <source>
        <dbReference type="Proteomes" id="UP000485058"/>
    </source>
</evidence>
<evidence type="ECO:0000313" key="1">
    <source>
        <dbReference type="EMBL" id="GFH20459.1"/>
    </source>
</evidence>
<dbReference type="Proteomes" id="UP000485058">
    <property type="component" value="Unassembled WGS sequence"/>
</dbReference>
<name>A0A699ZLJ7_HAELA</name>
<organism evidence="1 2">
    <name type="scientific">Haematococcus lacustris</name>
    <name type="common">Green alga</name>
    <name type="synonym">Haematococcus pluvialis</name>
    <dbReference type="NCBI Taxonomy" id="44745"/>
    <lineage>
        <taxon>Eukaryota</taxon>
        <taxon>Viridiplantae</taxon>
        <taxon>Chlorophyta</taxon>
        <taxon>core chlorophytes</taxon>
        <taxon>Chlorophyceae</taxon>
        <taxon>CS clade</taxon>
        <taxon>Chlamydomonadales</taxon>
        <taxon>Haematococcaceae</taxon>
        <taxon>Haematococcus</taxon>
    </lineage>
</organism>
<protein>
    <submittedName>
        <fullName evidence="1">Uncharacterized protein</fullName>
    </submittedName>
</protein>
<keyword evidence="2" id="KW-1185">Reference proteome</keyword>
<sequence>MAELNCPRSTLGFTGQARVSLHQKQLRLQLPQALVTCVCLA</sequence>
<gene>
    <name evidence="1" type="ORF">HaLaN_17583</name>
</gene>
<dbReference type="EMBL" id="BLLF01001639">
    <property type="protein sequence ID" value="GFH20459.1"/>
    <property type="molecule type" value="Genomic_DNA"/>
</dbReference>
<dbReference type="AlphaFoldDB" id="A0A699ZLJ7"/>
<comment type="caution">
    <text evidence="1">The sequence shown here is derived from an EMBL/GenBank/DDBJ whole genome shotgun (WGS) entry which is preliminary data.</text>
</comment>
<proteinExistence type="predicted"/>
<reference evidence="1 2" key="1">
    <citation type="submission" date="2020-02" db="EMBL/GenBank/DDBJ databases">
        <title>Draft genome sequence of Haematococcus lacustris strain NIES-144.</title>
        <authorList>
            <person name="Morimoto D."/>
            <person name="Nakagawa S."/>
            <person name="Yoshida T."/>
            <person name="Sawayama S."/>
        </authorList>
    </citation>
    <scope>NUCLEOTIDE SEQUENCE [LARGE SCALE GENOMIC DNA]</scope>
    <source>
        <strain evidence="1 2">NIES-144</strain>
    </source>
</reference>